<dbReference type="RefSeq" id="WP_212594780.1">
    <property type="nucleotide sequence ID" value="NZ_CP073587.1"/>
</dbReference>
<accession>A0ABX7YSJ5</accession>
<protein>
    <submittedName>
        <fullName evidence="2">N(2)-fixation sustaining protein CowN</fullName>
    </submittedName>
</protein>
<keyword evidence="3" id="KW-1185">Reference proteome</keyword>
<evidence type="ECO:0000313" key="3">
    <source>
        <dbReference type="Proteomes" id="UP000679575"/>
    </source>
</evidence>
<gene>
    <name evidence="2" type="primary">cowN</name>
    <name evidence="2" type="ORF">KDN34_16490</name>
</gene>
<evidence type="ECO:0000313" key="2">
    <source>
        <dbReference type="EMBL" id="QUN05754.1"/>
    </source>
</evidence>
<dbReference type="Proteomes" id="UP000679575">
    <property type="component" value="Chromosome"/>
</dbReference>
<proteinExistence type="predicted"/>
<dbReference type="Pfam" id="PF20543">
    <property type="entry name" value="CowN"/>
    <property type="match status" value="1"/>
</dbReference>
<keyword evidence="1" id="KW-0535">Nitrogen fixation</keyword>
<name>A0ABX7YSJ5_9GAMM</name>
<dbReference type="EMBL" id="CP073587">
    <property type="protein sequence ID" value="QUN05754.1"/>
    <property type="molecule type" value="Genomic_DNA"/>
</dbReference>
<reference evidence="2 3" key="1">
    <citation type="submission" date="2021-04" db="EMBL/GenBank/DDBJ databases">
        <title>Novel species identification of genus Shewanella.</title>
        <authorList>
            <person name="Liu G."/>
        </authorList>
    </citation>
    <scope>NUCLEOTIDE SEQUENCE [LARGE SCALE GENOMIC DNA]</scope>
    <source>
        <strain evidence="2 3">FJAT-54481</strain>
    </source>
</reference>
<dbReference type="InterPro" id="IPR024899">
    <property type="entry name" value="CowN"/>
</dbReference>
<dbReference type="NCBIfam" id="NF033689">
    <property type="entry name" value="N2Fix_CO_CowN"/>
    <property type="match status" value="1"/>
</dbReference>
<organism evidence="2 3">
    <name type="scientific">Shewanella yunxiaonensis</name>
    <dbReference type="NCBI Taxonomy" id="2829809"/>
    <lineage>
        <taxon>Bacteria</taxon>
        <taxon>Pseudomonadati</taxon>
        <taxon>Pseudomonadota</taxon>
        <taxon>Gammaproteobacteria</taxon>
        <taxon>Alteromonadales</taxon>
        <taxon>Shewanellaceae</taxon>
        <taxon>Shewanella</taxon>
    </lineage>
</organism>
<sequence>MAGVIQRYQSEDVKGDRMAIGEAMLSRILAHIEQDQSHNPLWQHFRQKVLDMRAGNGPQTDALFLLHSNVYYLRDLLDEVEDDEAVQQLDAMERDFF</sequence>
<evidence type="ECO:0000256" key="1">
    <source>
        <dbReference type="ARBA" id="ARBA00023231"/>
    </source>
</evidence>